<evidence type="ECO:0000313" key="6">
    <source>
        <dbReference type="Proteomes" id="UP000199120"/>
    </source>
</evidence>
<protein>
    <submittedName>
        <fullName evidence="5">Iron(III) transport system substrate-binding protein</fullName>
    </submittedName>
</protein>
<evidence type="ECO:0000256" key="2">
    <source>
        <dbReference type="ARBA" id="ARBA00022729"/>
    </source>
</evidence>
<keyword evidence="3" id="KW-0408">Iron</keyword>
<feature type="binding site" evidence="3">
    <location>
        <position position="84"/>
    </location>
    <ligand>
        <name>Fe cation</name>
        <dbReference type="ChEBI" id="CHEBI:24875"/>
    </ligand>
</feature>
<dbReference type="PANTHER" id="PTHR30006">
    <property type="entry name" value="THIAMINE-BINDING PERIPLASMIC PROTEIN-RELATED"/>
    <property type="match status" value="1"/>
</dbReference>
<feature type="signal peptide" evidence="4">
    <location>
        <begin position="1"/>
        <end position="24"/>
    </location>
</feature>
<dbReference type="CDD" id="cd13543">
    <property type="entry name" value="PBP2_Fbp"/>
    <property type="match status" value="1"/>
</dbReference>
<reference evidence="6" key="1">
    <citation type="submission" date="2016-10" db="EMBL/GenBank/DDBJ databases">
        <authorList>
            <person name="Varghese N."/>
            <person name="Submissions S."/>
        </authorList>
    </citation>
    <scope>NUCLEOTIDE SEQUENCE [LARGE SCALE GENOMIC DNA]</scope>
    <source>
        <strain evidence="6">LMG 26416</strain>
    </source>
</reference>
<dbReference type="Proteomes" id="UP000199120">
    <property type="component" value="Unassembled WGS sequence"/>
</dbReference>
<evidence type="ECO:0000256" key="1">
    <source>
        <dbReference type="ARBA" id="ARBA00008520"/>
    </source>
</evidence>
<name>A0A1H7MTP2_9BURK</name>
<dbReference type="GO" id="GO:0030288">
    <property type="term" value="C:outer membrane-bounded periplasmic space"/>
    <property type="evidence" value="ECO:0007669"/>
    <property type="project" value="TreeGrafter"/>
</dbReference>
<comment type="similarity">
    <text evidence="1">Belongs to the bacterial solute-binding protein 1 family.</text>
</comment>
<gene>
    <name evidence="5" type="ORF">SAMN05192542_105155</name>
</gene>
<keyword evidence="3" id="KW-0479">Metal-binding</keyword>
<dbReference type="OrthoDB" id="9769567at2"/>
<sequence>MTTPLFARLLAVAVVALAGSTALAAPAELTLYNGQHKQTGLALVDAFEKATGIKVEIRQGSSNQLANQIIAEGSRSPADVFYAEESTPLAALSEHGLLAPLDASTLNQIPKEYTNKAGDWVGVTARTRVVAFNPALIEEKDLPQSVLDFQKPEWQGKIAIVPTSGAFQEQIVAIEHTSGRDTAQAWLTGLKRNAKIYNNNVAALNAVDRGEVAIALINNYYWYGLAKEDGENNIKAKLHYFGHGDPGALITVSGVGVLKSSPHQALAQKFVAFMVSEAGQKAAVAAVAEYPLRPHIRSPFALKPFDQIDPPKVTPADLGSAHDALVLEREAGLN</sequence>
<dbReference type="EMBL" id="FOAJ01000005">
    <property type="protein sequence ID" value="SEL14168.1"/>
    <property type="molecule type" value="Genomic_DNA"/>
</dbReference>
<feature type="binding site" evidence="3">
    <location>
        <position position="36"/>
    </location>
    <ligand>
        <name>Fe cation</name>
        <dbReference type="ChEBI" id="CHEBI:24875"/>
    </ligand>
</feature>
<accession>A0A1H7MTP2</accession>
<dbReference type="RefSeq" id="WP_090543405.1">
    <property type="nucleotide sequence ID" value="NZ_FNSR01000001.1"/>
</dbReference>
<feature type="binding site" evidence="3">
    <location>
        <position position="221"/>
    </location>
    <ligand>
        <name>Fe cation</name>
        <dbReference type="ChEBI" id="CHEBI:24875"/>
    </ligand>
</feature>
<dbReference type="SUPFAM" id="SSF53850">
    <property type="entry name" value="Periplasmic binding protein-like II"/>
    <property type="match status" value="1"/>
</dbReference>
<evidence type="ECO:0000313" key="5">
    <source>
        <dbReference type="EMBL" id="SEL14168.1"/>
    </source>
</evidence>
<feature type="binding site" evidence="3">
    <location>
        <position position="220"/>
    </location>
    <ligand>
        <name>Fe cation</name>
        <dbReference type="ChEBI" id="CHEBI:24875"/>
    </ligand>
</feature>
<dbReference type="InterPro" id="IPR026045">
    <property type="entry name" value="Ferric-bd"/>
</dbReference>
<dbReference type="PANTHER" id="PTHR30006:SF15">
    <property type="entry name" value="IRON-UTILIZATION PERIPLASMIC PROTEIN"/>
    <property type="match status" value="1"/>
</dbReference>
<dbReference type="PIRSF" id="PIRSF002825">
    <property type="entry name" value="CfbpA"/>
    <property type="match status" value="1"/>
</dbReference>
<dbReference type="InterPro" id="IPR006059">
    <property type="entry name" value="SBP"/>
</dbReference>
<dbReference type="Gene3D" id="3.40.190.10">
    <property type="entry name" value="Periplasmic binding protein-like II"/>
    <property type="match status" value="2"/>
</dbReference>
<dbReference type="Pfam" id="PF01547">
    <property type="entry name" value="SBP_bac_1"/>
    <property type="match status" value="1"/>
</dbReference>
<proteinExistence type="inferred from homology"/>
<dbReference type="AlphaFoldDB" id="A0A1H7MTP2"/>
<evidence type="ECO:0000256" key="4">
    <source>
        <dbReference type="SAM" id="SignalP"/>
    </source>
</evidence>
<dbReference type="GO" id="GO:0046872">
    <property type="term" value="F:metal ion binding"/>
    <property type="evidence" value="ECO:0007669"/>
    <property type="project" value="UniProtKB-KW"/>
</dbReference>
<organism evidence="5 6">
    <name type="scientific">Paraburkholderia caballeronis</name>
    <dbReference type="NCBI Taxonomy" id="416943"/>
    <lineage>
        <taxon>Bacteria</taxon>
        <taxon>Pseudomonadati</taxon>
        <taxon>Pseudomonadota</taxon>
        <taxon>Betaproteobacteria</taxon>
        <taxon>Burkholderiales</taxon>
        <taxon>Burkholderiaceae</taxon>
        <taxon>Paraburkholderia</taxon>
    </lineage>
</organism>
<feature type="chain" id="PRO_5030029094" evidence="4">
    <location>
        <begin position="25"/>
        <end position="334"/>
    </location>
</feature>
<dbReference type="STRING" id="416943.SAMN05445871_1381"/>
<keyword evidence="2 4" id="KW-0732">Signal</keyword>
<evidence type="ECO:0000256" key="3">
    <source>
        <dbReference type="PIRSR" id="PIRSR002825-1"/>
    </source>
</evidence>
<keyword evidence="6" id="KW-1185">Reference proteome</keyword>